<sequence length="148" mass="16683">MVTMDGEILNDLLRVHKDRISGYERAIAELTDAEDADLKQLFRNYIDNSQSFITELSAALTKMNEPVAVSPAATGKIYNVWMEIKAFFTGNDRQTILNSCEAMEDAVKKAYESALDPSSLLPETFLLISRQSKQLLKAHNEVRKLRDA</sequence>
<dbReference type="EMBL" id="CP015772">
    <property type="protein sequence ID" value="ANH81881.1"/>
    <property type="molecule type" value="Genomic_DNA"/>
</dbReference>
<dbReference type="Pfam" id="PF09537">
    <property type="entry name" value="DUF2383"/>
    <property type="match status" value="1"/>
</dbReference>
<evidence type="ECO:0000313" key="3">
    <source>
        <dbReference type="Proteomes" id="UP000077667"/>
    </source>
</evidence>
<accession>A0A1A9I5D2</accession>
<dbReference type="RefSeq" id="WP_067757040.1">
    <property type="nucleotide sequence ID" value="NZ_CP015772.1"/>
</dbReference>
<dbReference type="InterPro" id="IPR011971">
    <property type="entry name" value="CHP02284"/>
</dbReference>
<dbReference type="Proteomes" id="UP000077667">
    <property type="component" value="Chromosome"/>
</dbReference>
<keyword evidence="3" id="KW-1185">Reference proteome</keyword>
<dbReference type="InterPro" id="IPR012347">
    <property type="entry name" value="Ferritin-like"/>
</dbReference>
<feature type="domain" description="DUF2383" evidence="1">
    <location>
        <begin position="8"/>
        <end position="116"/>
    </location>
</feature>
<dbReference type="InterPro" id="IPR019052">
    <property type="entry name" value="DUF2383"/>
</dbReference>
<protein>
    <submittedName>
        <fullName evidence="2">Aldehyde dehydrogenase</fullName>
    </submittedName>
</protein>
<organism evidence="2 3">
    <name type="scientific">Niabella ginsenosidivorans</name>
    <dbReference type="NCBI Taxonomy" id="1176587"/>
    <lineage>
        <taxon>Bacteria</taxon>
        <taxon>Pseudomonadati</taxon>
        <taxon>Bacteroidota</taxon>
        <taxon>Chitinophagia</taxon>
        <taxon>Chitinophagales</taxon>
        <taxon>Chitinophagaceae</taxon>
        <taxon>Niabella</taxon>
    </lineage>
</organism>
<name>A0A1A9I5D2_9BACT</name>
<dbReference type="KEGG" id="nia:A8C56_13665"/>
<dbReference type="OrthoDB" id="282393at2"/>
<proteinExistence type="predicted"/>
<evidence type="ECO:0000313" key="2">
    <source>
        <dbReference type="EMBL" id="ANH81881.1"/>
    </source>
</evidence>
<dbReference type="STRING" id="1176587.A8C56_13665"/>
<gene>
    <name evidence="2" type="ORF">A8C56_13665</name>
</gene>
<dbReference type="Gene3D" id="1.20.1260.10">
    <property type="match status" value="1"/>
</dbReference>
<evidence type="ECO:0000259" key="1">
    <source>
        <dbReference type="Pfam" id="PF09537"/>
    </source>
</evidence>
<reference evidence="2 3" key="1">
    <citation type="submission" date="2016-05" db="EMBL/GenBank/DDBJ databases">
        <title>Niabella ginsenosidivorans BS26 whole genome sequencing.</title>
        <authorList>
            <person name="Im W.T."/>
            <person name="Siddiqi M.Z."/>
        </authorList>
    </citation>
    <scope>NUCLEOTIDE SEQUENCE [LARGE SCALE GENOMIC DNA]</scope>
    <source>
        <strain evidence="2 3">BS26</strain>
    </source>
</reference>
<dbReference type="AlphaFoldDB" id="A0A1A9I5D2"/>
<dbReference type="NCBIfam" id="TIGR02284">
    <property type="entry name" value="PA2169 family four-helix-bundle protein"/>
    <property type="match status" value="1"/>
</dbReference>